<accession>A0AAF0WJG3</accession>
<evidence type="ECO:0000313" key="7">
    <source>
        <dbReference type="EMBL" id="WOG90997.1"/>
    </source>
</evidence>
<feature type="compositionally biased region" description="Basic and acidic residues" evidence="4">
    <location>
        <begin position="551"/>
        <end position="572"/>
    </location>
</feature>
<evidence type="ECO:0000256" key="4">
    <source>
        <dbReference type="SAM" id="MobiDB-lite"/>
    </source>
</evidence>
<reference evidence="7" key="1">
    <citation type="journal article" date="2016" name="Nat. Genet.">
        <title>A high-quality carrot genome assembly provides new insights into carotenoid accumulation and asterid genome evolution.</title>
        <authorList>
            <person name="Iorizzo M."/>
            <person name="Ellison S."/>
            <person name="Senalik D."/>
            <person name="Zeng P."/>
            <person name="Satapoomin P."/>
            <person name="Huang J."/>
            <person name="Bowman M."/>
            <person name="Iovene M."/>
            <person name="Sanseverino W."/>
            <person name="Cavagnaro P."/>
            <person name="Yildiz M."/>
            <person name="Macko-Podgorni A."/>
            <person name="Moranska E."/>
            <person name="Grzebelus E."/>
            <person name="Grzebelus D."/>
            <person name="Ashrafi H."/>
            <person name="Zheng Z."/>
            <person name="Cheng S."/>
            <person name="Spooner D."/>
            <person name="Van Deynze A."/>
            <person name="Simon P."/>
        </authorList>
    </citation>
    <scope>NUCLEOTIDE SEQUENCE</scope>
    <source>
        <tissue evidence="7">Leaf</tissue>
    </source>
</reference>
<dbReference type="InterPro" id="IPR019786">
    <property type="entry name" value="Zinc_finger_PHD-type_CS"/>
</dbReference>
<dbReference type="InterPro" id="IPR001965">
    <property type="entry name" value="Znf_PHD"/>
</dbReference>
<dbReference type="GO" id="GO:0008270">
    <property type="term" value="F:zinc ion binding"/>
    <property type="evidence" value="ECO:0007669"/>
    <property type="project" value="UniProtKB-KW"/>
</dbReference>
<evidence type="ECO:0000259" key="5">
    <source>
        <dbReference type="SMART" id="SM00249"/>
    </source>
</evidence>
<organism evidence="7 8">
    <name type="scientific">Daucus carota subsp. sativus</name>
    <name type="common">Carrot</name>
    <dbReference type="NCBI Taxonomy" id="79200"/>
    <lineage>
        <taxon>Eukaryota</taxon>
        <taxon>Viridiplantae</taxon>
        <taxon>Streptophyta</taxon>
        <taxon>Embryophyta</taxon>
        <taxon>Tracheophyta</taxon>
        <taxon>Spermatophyta</taxon>
        <taxon>Magnoliopsida</taxon>
        <taxon>eudicotyledons</taxon>
        <taxon>Gunneridae</taxon>
        <taxon>Pentapetalae</taxon>
        <taxon>asterids</taxon>
        <taxon>campanulids</taxon>
        <taxon>Apiales</taxon>
        <taxon>Apiaceae</taxon>
        <taxon>Apioideae</taxon>
        <taxon>Scandiceae</taxon>
        <taxon>Daucinae</taxon>
        <taxon>Daucus</taxon>
        <taxon>Daucus sect. Daucus</taxon>
    </lineage>
</organism>
<dbReference type="SMART" id="SM00717">
    <property type="entry name" value="SANT"/>
    <property type="match status" value="1"/>
</dbReference>
<dbReference type="SUPFAM" id="SSF57903">
    <property type="entry name" value="FYVE/PHD zinc finger"/>
    <property type="match status" value="1"/>
</dbReference>
<dbReference type="SMART" id="SM00249">
    <property type="entry name" value="PHD"/>
    <property type="match status" value="1"/>
</dbReference>
<dbReference type="InterPro" id="IPR011011">
    <property type="entry name" value="Znf_FYVE_PHD"/>
</dbReference>
<sequence>MTSSPNASSWLPWIWALETLAYNHADSSLLIDLMKLIPDNVVDNGGNVAKESAFLRILEGFPGSRKGECCGDSLKLDSNAGGFGSLKLLRKCSGRNHELSESEMLRLDVDTGLPKCTLRKLKDMILKDSHLLPSYLKERSGLLKCSDGVTKRLPEGSNCDAAENPKVRDLSSGKRGINDLTTANEGMVSACRELIVYNAYPDVKAATKRKWDTFCTQQVIEGNDSASFHENRHVEDTSGGIVLYSGRDGSNLDSEPWAKSFHGDMPSENVDDNHRREILSSDDIDHDENDDSIAREDILLETQNSDSQDSLANVNGTKEQLCMMCKLGDQLLVCSSGSCQRVVHERCLGFAPTFDAKRRFYCPFCAYFRAVSEYSDSKKQYALTKNALLSFKNRLRNSDISGRGDRNHVRDSEVSDKCTEQNNLENVVSRVNQVQSMMRMREKSSVSCDLSSRVGERDVTCGGNMADKQNAETIGSSVYCQSTKEQVQKVPELDVQNCKAYNSLHGGSKQLAVVEKLQKVLQQPNGVILVTNNEEQKIALRAVKDSKVPDSDKYLKISHRNDPRTGADREQDVSNQPHVLPRELAKPLRSLGVQKQEQHIPYPSVPQYRRKKVPWSDAEEEALKEGVRRFASDNNRTMPWKRILEFGAQIFEKHRTAIDLKDKWRNMCKASPVV</sequence>
<dbReference type="PANTHER" id="PTHR47863:SF4">
    <property type="entry name" value="RING_FYVE_PHD ZINC FINGER SUPERFAMILY PROTEIN"/>
    <property type="match status" value="1"/>
</dbReference>
<evidence type="ECO:0000313" key="8">
    <source>
        <dbReference type="Proteomes" id="UP000077755"/>
    </source>
</evidence>
<evidence type="ECO:0000259" key="6">
    <source>
        <dbReference type="SMART" id="SM00717"/>
    </source>
</evidence>
<feature type="domain" description="Zinc finger PHD-type" evidence="5">
    <location>
        <begin position="321"/>
        <end position="366"/>
    </location>
</feature>
<dbReference type="Gene3D" id="1.10.246.220">
    <property type="match status" value="1"/>
</dbReference>
<dbReference type="PANTHER" id="PTHR47863">
    <property type="entry name" value="RING/FYVE/PHD ZINC FINGER SUPERFAMILY PROTEIN"/>
    <property type="match status" value="1"/>
</dbReference>
<evidence type="ECO:0000256" key="2">
    <source>
        <dbReference type="ARBA" id="ARBA00022771"/>
    </source>
</evidence>
<dbReference type="AlphaFoldDB" id="A0AAF0WJG3"/>
<dbReference type="CDD" id="cd11660">
    <property type="entry name" value="SANT_TRF"/>
    <property type="match status" value="1"/>
</dbReference>
<dbReference type="Gene3D" id="3.30.40.10">
    <property type="entry name" value="Zinc/RING finger domain, C3HC4 (zinc finger)"/>
    <property type="match status" value="1"/>
</dbReference>
<evidence type="ECO:0008006" key="9">
    <source>
        <dbReference type="Google" id="ProtNLM"/>
    </source>
</evidence>
<feature type="domain" description="Myb-like" evidence="6">
    <location>
        <begin position="611"/>
        <end position="670"/>
    </location>
</feature>
<dbReference type="EMBL" id="CP093345">
    <property type="protein sequence ID" value="WOG90997.1"/>
    <property type="molecule type" value="Genomic_DNA"/>
</dbReference>
<reference evidence="7" key="2">
    <citation type="submission" date="2022-03" db="EMBL/GenBank/DDBJ databases">
        <title>Draft title - Genomic analysis of global carrot germplasm unveils the trajectory of domestication and the origin of high carotenoid orange carrot.</title>
        <authorList>
            <person name="Iorizzo M."/>
            <person name="Ellison S."/>
            <person name="Senalik D."/>
            <person name="Macko-Podgorni A."/>
            <person name="Grzebelus D."/>
            <person name="Bostan H."/>
            <person name="Rolling W."/>
            <person name="Curaba J."/>
            <person name="Simon P."/>
        </authorList>
    </citation>
    <scope>NUCLEOTIDE SEQUENCE</scope>
    <source>
        <tissue evidence="7">Leaf</tissue>
    </source>
</reference>
<dbReference type="InterPro" id="IPR001005">
    <property type="entry name" value="SANT/Myb"/>
</dbReference>
<dbReference type="PROSITE" id="PS01359">
    <property type="entry name" value="ZF_PHD_1"/>
    <property type="match status" value="1"/>
</dbReference>
<dbReference type="InterPro" id="IPR009057">
    <property type="entry name" value="Homeodomain-like_sf"/>
</dbReference>
<gene>
    <name evidence="7" type="ORF">DCAR_0310245</name>
</gene>
<proteinExistence type="predicted"/>
<dbReference type="SUPFAM" id="SSF46689">
    <property type="entry name" value="Homeodomain-like"/>
    <property type="match status" value="1"/>
</dbReference>
<keyword evidence="1" id="KW-0479">Metal-binding</keyword>
<dbReference type="Proteomes" id="UP000077755">
    <property type="component" value="Chromosome 3"/>
</dbReference>
<evidence type="ECO:0000256" key="1">
    <source>
        <dbReference type="ARBA" id="ARBA00022723"/>
    </source>
</evidence>
<protein>
    <recommendedName>
        <fullName evidence="9">Myb-like domain-containing protein</fullName>
    </recommendedName>
</protein>
<keyword evidence="3" id="KW-0862">Zinc</keyword>
<evidence type="ECO:0000256" key="3">
    <source>
        <dbReference type="ARBA" id="ARBA00022833"/>
    </source>
</evidence>
<feature type="region of interest" description="Disordered" evidence="4">
    <location>
        <begin position="551"/>
        <end position="578"/>
    </location>
</feature>
<name>A0AAF0WJG3_DAUCS</name>
<keyword evidence="2" id="KW-0863">Zinc-finger</keyword>
<dbReference type="InterPro" id="IPR013083">
    <property type="entry name" value="Znf_RING/FYVE/PHD"/>
</dbReference>
<keyword evidence="8" id="KW-1185">Reference proteome</keyword>